<dbReference type="AlphaFoldDB" id="D6XUM0"/>
<reference evidence="2" key="1">
    <citation type="submission" date="2009-10" db="EMBL/GenBank/DDBJ databases">
        <title>Complete sequence of Bacillus selenitireducens MLS10.</title>
        <authorList>
            <consortium name="US DOE Joint Genome Institute"/>
            <person name="Lucas S."/>
            <person name="Copeland A."/>
            <person name="Lapidus A."/>
            <person name="Glavina del Rio T."/>
            <person name="Dalin E."/>
            <person name="Tice H."/>
            <person name="Bruce D."/>
            <person name="Goodwin L."/>
            <person name="Pitluck S."/>
            <person name="Sims D."/>
            <person name="Brettin T."/>
            <person name="Detter J.C."/>
            <person name="Han C."/>
            <person name="Larimer F."/>
            <person name="Land M."/>
            <person name="Hauser L."/>
            <person name="Kyrpides N."/>
            <person name="Ovchinnikova G."/>
            <person name="Stolz J."/>
        </authorList>
    </citation>
    <scope>NUCLEOTIDE SEQUENCE [LARGE SCALE GENOMIC DNA]</scope>
    <source>
        <strain evidence="2">MLS10</strain>
    </source>
</reference>
<organism evidence="2 3">
    <name type="scientific">Bacillus selenitireducens (strain ATCC 700615 / DSM 15326 / MLS10)</name>
    <dbReference type="NCBI Taxonomy" id="439292"/>
    <lineage>
        <taxon>Bacteria</taxon>
        <taxon>Bacillati</taxon>
        <taxon>Bacillota</taxon>
        <taxon>Bacilli</taxon>
        <taxon>Bacillales</taxon>
        <taxon>Bacillaceae</taxon>
        <taxon>Salisediminibacterium</taxon>
    </lineage>
</organism>
<dbReference type="Proteomes" id="UP000000271">
    <property type="component" value="Chromosome"/>
</dbReference>
<dbReference type="STRING" id="439292.Bsel_2002"/>
<accession>D6XUM0</accession>
<dbReference type="EMBL" id="CP001791">
    <property type="protein sequence ID" value="ADH99506.1"/>
    <property type="molecule type" value="Genomic_DNA"/>
</dbReference>
<dbReference type="HOGENOM" id="CLU_2969787_0_0_9"/>
<keyword evidence="1" id="KW-0472">Membrane</keyword>
<evidence type="ECO:0000256" key="1">
    <source>
        <dbReference type="SAM" id="Phobius"/>
    </source>
</evidence>
<sequence>MKRSFAVILIVLLIINAGRHLFILNQEGFIIPSVLLLLLSVAGAGYLFQTEVSNRKEM</sequence>
<keyword evidence="1" id="KW-1133">Transmembrane helix</keyword>
<dbReference type="KEGG" id="bse:Bsel_2002"/>
<protein>
    <submittedName>
        <fullName evidence="2">Uncharacterized protein</fullName>
    </submittedName>
</protein>
<keyword evidence="1" id="KW-0812">Transmembrane</keyword>
<feature type="transmembrane region" description="Helical" evidence="1">
    <location>
        <begin position="29"/>
        <end position="48"/>
    </location>
</feature>
<gene>
    <name evidence="2" type="ordered locus">Bsel_2002</name>
</gene>
<proteinExistence type="predicted"/>
<keyword evidence="3" id="KW-1185">Reference proteome</keyword>
<name>D6XUM0_BACIE</name>
<evidence type="ECO:0000313" key="2">
    <source>
        <dbReference type="EMBL" id="ADH99506.1"/>
    </source>
</evidence>
<evidence type="ECO:0000313" key="3">
    <source>
        <dbReference type="Proteomes" id="UP000000271"/>
    </source>
</evidence>